<evidence type="ECO:0000313" key="1">
    <source>
        <dbReference type="EMBL" id="KAK0438078.1"/>
    </source>
</evidence>
<organism evidence="1 2">
    <name type="scientific">Armillaria borealis</name>
    <dbReference type="NCBI Taxonomy" id="47425"/>
    <lineage>
        <taxon>Eukaryota</taxon>
        <taxon>Fungi</taxon>
        <taxon>Dikarya</taxon>
        <taxon>Basidiomycota</taxon>
        <taxon>Agaricomycotina</taxon>
        <taxon>Agaricomycetes</taxon>
        <taxon>Agaricomycetidae</taxon>
        <taxon>Agaricales</taxon>
        <taxon>Marasmiineae</taxon>
        <taxon>Physalacriaceae</taxon>
        <taxon>Armillaria</taxon>
    </lineage>
</organism>
<evidence type="ECO:0000313" key="2">
    <source>
        <dbReference type="Proteomes" id="UP001175226"/>
    </source>
</evidence>
<protein>
    <submittedName>
        <fullName evidence="1">Uncharacterized protein</fullName>
    </submittedName>
</protein>
<dbReference type="EMBL" id="JAUEPT010000045">
    <property type="protein sequence ID" value="KAK0438078.1"/>
    <property type="molecule type" value="Genomic_DNA"/>
</dbReference>
<keyword evidence="2" id="KW-1185">Reference proteome</keyword>
<sequence length="62" mass="7018">TIDTKDGKTCSVDLKLHTCTAKSKGQIRYLATGYIWFNYNDKVSKITSTPLNLLIFFTDTIN</sequence>
<accession>A0AA39MLA1</accession>
<comment type="caution">
    <text evidence="1">The sequence shown here is derived from an EMBL/GenBank/DDBJ whole genome shotgun (WGS) entry which is preliminary data.</text>
</comment>
<proteinExistence type="predicted"/>
<gene>
    <name evidence="1" type="ORF">EV421DRAFT_1826478</name>
</gene>
<dbReference type="AlphaFoldDB" id="A0AA39MLA1"/>
<feature type="non-terminal residue" evidence="1">
    <location>
        <position position="1"/>
    </location>
</feature>
<reference evidence="1" key="1">
    <citation type="submission" date="2023-06" db="EMBL/GenBank/DDBJ databases">
        <authorList>
            <consortium name="Lawrence Berkeley National Laboratory"/>
            <person name="Ahrendt S."/>
            <person name="Sahu N."/>
            <person name="Indic B."/>
            <person name="Wong-Bajracharya J."/>
            <person name="Merenyi Z."/>
            <person name="Ke H.-M."/>
            <person name="Monk M."/>
            <person name="Kocsube S."/>
            <person name="Drula E."/>
            <person name="Lipzen A."/>
            <person name="Balint B."/>
            <person name="Henrissat B."/>
            <person name="Andreopoulos B."/>
            <person name="Martin F.M."/>
            <person name="Harder C.B."/>
            <person name="Rigling D."/>
            <person name="Ford K.L."/>
            <person name="Foster G.D."/>
            <person name="Pangilinan J."/>
            <person name="Papanicolaou A."/>
            <person name="Barry K."/>
            <person name="LaButti K."/>
            <person name="Viragh M."/>
            <person name="Koriabine M."/>
            <person name="Yan M."/>
            <person name="Riley R."/>
            <person name="Champramary S."/>
            <person name="Plett K.L."/>
            <person name="Tsai I.J."/>
            <person name="Slot J."/>
            <person name="Sipos G."/>
            <person name="Plett J."/>
            <person name="Nagy L.G."/>
            <person name="Grigoriev I.V."/>
        </authorList>
    </citation>
    <scope>NUCLEOTIDE SEQUENCE</scope>
    <source>
        <strain evidence="1">FPL87.14</strain>
    </source>
</reference>
<feature type="non-terminal residue" evidence="1">
    <location>
        <position position="62"/>
    </location>
</feature>
<name>A0AA39MLA1_9AGAR</name>
<dbReference type="Proteomes" id="UP001175226">
    <property type="component" value="Unassembled WGS sequence"/>
</dbReference>